<name>A0A8H7CF72_9AGAR</name>
<keyword evidence="13" id="KW-1185">Reference proteome</keyword>
<keyword evidence="7" id="KW-1133">Transmembrane helix</keyword>
<dbReference type="GO" id="GO:0004222">
    <property type="term" value="F:metalloendopeptidase activity"/>
    <property type="evidence" value="ECO:0007669"/>
    <property type="project" value="InterPro"/>
</dbReference>
<evidence type="ECO:0000256" key="6">
    <source>
        <dbReference type="ARBA" id="ARBA00022824"/>
    </source>
</evidence>
<keyword evidence="6" id="KW-0256">Endoplasmic reticulum</keyword>
<dbReference type="AlphaFoldDB" id="A0A8H7CF72"/>
<keyword evidence="4" id="KW-0812">Transmembrane</keyword>
<comment type="subcellular location">
    <subcellularLocation>
        <location evidence="1">Endoplasmic reticulum membrane</location>
        <topology evidence="1">Multi-pass membrane protein</topology>
    </subcellularLocation>
</comment>
<keyword evidence="3" id="KW-0645">Protease</keyword>
<feature type="domain" description="CAAX prenyl protease 2/Lysostaphin resistance protein A-like" evidence="11">
    <location>
        <begin position="6"/>
        <end position="73"/>
    </location>
</feature>
<evidence type="ECO:0000313" key="13">
    <source>
        <dbReference type="Proteomes" id="UP000620124"/>
    </source>
</evidence>
<evidence type="ECO:0000256" key="3">
    <source>
        <dbReference type="ARBA" id="ARBA00022670"/>
    </source>
</evidence>
<keyword evidence="5" id="KW-0378">Hydrolase</keyword>
<dbReference type="InterPro" id="IPR003675">
    <property type="entry name" value="Rce1/LyrA-like_dom"/>
</dbReference>
<dbReference type="Proteomes" id="UP000620124">
    <property type="component" value="Unassembled WGS sequence"/>
</dbReference>
<reference evidence="12" key="1">
    <citation type="submission" date="2020-05" db="EMBL/GenBank/DDBJ databases">
        <title>Mycena genomes resolve the evolution of fungal bioluminescence.</title>
        <authorList>
            <person name="Tsai I.J."/>
        </authorList>
    </citation>
    <scope>NUCLEOTIDE SEQUENCE</scope>
    <source>
        <strain evidence="12">CCC161011</strain>
    </source>
</reference>
<dbReference type="PANTHER" id="PTHR13046:SF0">
    <property type="entry name" value="CAAX PRENYL PROTEASE 2"/>
    <property type="match status" value="1"/>
</dbReference>
<accession>A0A8H7CF72</accession>
<evidence type="ECO:0000256" key="10">
    <source>
        <dbReference type="ARBA" id="ARBA00049729"/>
    </source>
</evidence>
<dbReference type="PANTHER" id="PTHR13046">
    <property type="entry name" value="PROTEASE U48 CAAX PRENYL PROTEASE RCE1"/>
    <property type="match status" value="1"/>
</dbReference>
<dbReference type="InterPro" id="IPR039731">
    <property type="entry name" value="Rce1"/>
</dbReference>
<evidence type="ECO:0000256" key="8">
    <source>
        <dbReference type="ARBA" id="ARBA00023136"/>
    </source>
</evidence>
<dbReference type="EC" id="3.4.26.1" evidence="10"/>
<sequence length="162" mass="17926">MGDAGRWKMIAFAPLIFGLAHVHHGWDTHNRPGRSKDALKRAVLSTIFQTLNTTLFGAHTSYLFLRMSSLISPSPRFPGQEKARSETHGPAAIIVMYILGIALSAYKLVPWKESHGAVSLYWRGLEAFWRPVLGTSWAASFGVVLWDLNNSILGFTCSPGSR</sequence>
<comment type="catalytic activity">
    <reaction evidence="9">
        <text>Hydrolyzes the peptide bond -P2-(S-farnesyl or geranylgeranyl)C-P1'-P2'-P3'-COOH where P1' and P2' are amino acids with aliphatic sidechains and P3' is any C-terminal residue.</text>
        <dbReference type="EC" id="3.4.26.1"/>
    </reaction>
</comment>
<evidence type="ECO:0000259" key="11">
    <source>
        <dbReference type="Pfam" id="PF02517"/>
    </source>
</evidence>
<evidence type="ECO:0000256" key="2">
    <source>
        <dbReference type="ARBA" id="ARBA00006897"/>
    </source>
</evidence>
<evidence type="ECO:0000313" key="12">
    <source>
        <dbReference type="EMBL" id="KAF7333747.1"/>
    </source>
</evidence>
<protein>
    <recommendedName>
        <fullName evidence="10">intramembrane prenyl-peptidase Rce1</fullName>
        <ecNumber evidence="10">3.4.26.1</ecNumber>
    </recommendedName>
</protein>
<organism evidence="12 13">
    <name type="scientific">Mycena venus</name>
    <dbReference type="NCBI Taxonomy" id="2733690"/>
    <lineage>
        <taxon>Eukaryota</taxon>
        <taxon>Fungi</taxon>
        <taxon>Dikarya</taxon>
        <taxon>Basidiomycota</taxon>
        <taxon>Agaricomycotina</taxon>
        <taxon>Agaricomycetes</taxon>
        <taxon>Agaricomycetidae</taxon>
        <taxon>Agaricales</taxon>
        <taxon>Marasmiineae</taxon>
        <taxon>Mycenaceae</taxon>
        <taxon>Mycena</taxon>
    </lineage>
</organism>
<dbReference type="Pfam" id="PF02517">
    <property type="entry name" value="Rce1-like"/>
    <property type="match status" value="1"/>
</dbReference>
<evidence type="ECO:0000256" key="5">
    <source>
        <dbReference type="ARBA" id="ARBA00022801"/>
    </source>
</evidence>
<evidence type="ECO:0000256" key="7">
    <source>
        <dbReference type="ARBA" id="ARBA00022989"/>
    </source>
</evidence>
<comment type="similarity">
    <text evidence="2">Belongs to the peptidase U48 family.</text>
</comment>
<comment type="caution">
    <text evidence="12">The sequence shown here is derived from an EMBL/GenBank/DDBJ whole genome shotgun (WGS) entry which is preliminary data.</text>
</comment>
<gene>
    <name evidence="12" type="ORF">MVEN_02331300</name>
</gene>
<dbReference type="GO" id="GO:0071586">
    <property type="term" value="P:CAAX-box protein processing"/>
    <property type="evidence" value="ECO:0007669"/>
    <property type="project" value="InterPro"/>
</dbReference>
<keyword evidence="8" id="KW-0472">Membrane</keyword>
<evidence type="ECO:0000256" key="1">
    <source>
        <dbReference type="ARBA" id="ARBA00004477"/>
    </source>
</evidence>
<dbReference type="GO" id="GO:0005789">
    <property type="term" value="C:endoplasmic reticulum membrane"/>
    <property type="evidence" value="ECO:0007669"/>
    <property type="project" value="UniProtKB-SubCell"/>
</dbReference>
<evidence type="ECO:0000256" key="4">
    <source>
        <dbReference type="ARBA" id="ARBA00022692"/>
    </source>
</evidence>
<proteinExistence type="inferred from homology"/>
<dbReference type="EMBL" id="JACAZI010000028">
    <property type="protein sequence ID" value="KAF7333747.1"/>
    <property type="molecule type" value="Genomic_DNA"/>
</dbReference>
<evidence type="ECO:0000256" key="9">
    <source>
        <dbReference type="ARBA" id="ARBA00047280"/>
    </source>
</evidence>
<dbReference type="OrthoDB" id="271604at2759"/>